<dbReference type="EMBL" id="CAJSLV010000059">
    <property type="protein sequence ID" value="CAG6395010.1"/>
    <property type="molecule type" value="Genomic_DNA"/>
</dbReference>
<accession>A0A9W4DW51</accession>
<evidence type="ECO:0000256" key="2">
    <source>
        <dbReference type="SAM" id="Phobius"/>
    </source>
</evidence>
<feature type="transmembrane region" description="Helical" evidence="2">
    <location>
        <begin position="85"/>
        <end position="112"/>
    </location>
</feature>
<keyword evidence="2" id="KW-0472">Membrane</keyword>
<evidence type="ECO:0000313" key="3">
    <source>
        <dbReference type="EMBL" id="CAG6395010.1"/>
    </source>
</evidence>
<name>A0A9W4DW51_9ACTN</name>
<keyword evidence="2" id="KW-1133">Transmembrane helix</keyword>
<evidence type="ECO:0008006" key="5">
    <source>
        <dbReference type="Google" id="ProtNLM"/>
    </source>
</evidence>
<gene>
    <name evidence="3" type="ORF">SCOCK_30243</name>
</gene>
<evidence type="ECO:0000256" key="1">
    <source>
        <dbReference type="SAM" id="MobiDB-lite"/>
    </source>
</evidence>
<sequence>MREFDTHQFISPDASDAEAGQPLHFPPDDHSGAGAGRYDLDAEFEELFRPQDTYVAAPIHEEAPGAPLTASPPVDRRRRKPRLVWARRSSVVGIGIPGATALVTCTVGVLGARVCYRPLHDLAVPTAYSLASLWPLLIYGPWTVACLSILHAAAHRRQVRAAWLVMLLFSAIAMALGIAHAPRTLSGIATAGLPPVSALVSFHLLFRQLTLLHPRHAKLPRQRKH</sequence>
<evidence type="ECO:0000313" key="4">
    <source>
        <dbReference type="Proteomes" id="UP001152519"/>
    </source>
</evidence>
<comment type="caution">
    <text evidence="3">The sequence shown here is derived from an EMBL/GenBank/DDBJ whole genome shotgun (WGS) entry which is preliminary data.</text>
</comment>
<keyword evidence="2" id="KW-0812">Transmembrane</keyword>
<keyword evidence="4" id="KW-1185">Reference proteome</keyword>
<reference evidence="3" key="1">
    <citation type="submission" date="2021-05" db="EMBL/GenBank/DDBJ databases">
        <authorList>
            <person name="Arsene-Ploetze F."/>
        </authorList>
    </citation>
    <scope>NUCLEOTIDE SEQUENCE</scope>
    <source>
        <strain evidence="3">DSM 42138</strain>
    </source>
</reference>
<feature type="transmembrane region" description="Helical" evidence="2">
    <location>
        <begin position="161"/>
        <end position="179"/>
    </location>
</feature>
<proteinExistence type="predicted"/>
<dbReference type="InterPro" id="IPR021235">
    <property type="entry name" value="DUF2637"/>
</dbReference>
<dbReference type="RefSeq" id="WP_251491872.1">
    <property type="nucleotide sequence ID" value="NZ_CAJSLV010000059.1"/>
</dbReference>
<feature type="transmembrane region" description="Helical" evidence="2">
    <location>
        <begin position="185"/>
        <end position="206"/>
    </location>
</feature>
<organism evidence="3 4">
    <name type="scientific">Actinacidiphila cocklensis</name>
    <dbReference type="NCBI Taxonomy" id="887465"/>
    <lineage>
        <taxon>Bacteria</taxon>
        <taxon>Bacillati</taxon>
        <taxon>Actinomycetota</taxon>
        <taxon>Actinomycetes</taxon>
        <taxon>Kitasatosporales</taxon>
        <taxon>Streptomycetaceae</taxon>
        <taxon>Actinacidiphila</taxon>
    </lineage>
</organism>
<dbReference type="AlphaFoldDB" id="A0A9W4DW51"/>
<feature type="transmembrane region" description="Helical" evidence="2">
    <location>
        <begin position="132"/>
        <end position="154"/>
    </location>
</feature>
<feature type="region of interest" description="Disordered" evidence="1">
    <location>
        <begin position="1"/>
        <end position="36"/>
    </location>
</feature>
<dbReference type="Pfam" id="PF10935">
    <property type="entry name" value="DUF2637"/>
    <property type="match status" value="1"/>
</dbReference>
<protein>
    <recommendedName>
        <fullName evidence="5">DUF2637 domain-containing protein</fullName>
    </recommendedName>
</protein>
<dbReference type="Proteomes" id="UP001152519">
    <property type="component" value="Unassembled WGS sequence"/>
</dbReference>